<evidence type="ECO:0000256" key="9">
    <source>
        <dbReference type="ARBA" id="ARBA00023065"/>
    </source>
</evidence>
<keyword evidence="3 12" id="KW-0813">Transport</keyword>
<gene>
    <name evidence="12" type="primary">inx</name>
    <name evidence="14" type="ORF">NEZAVI_LOCUS7170</name>
</gene>
<keyword evidence="7" id="KW-0965">Cell junction</keyword>
<evidence type="ECO:0000256" key="11">
    <source>
        <dbReference type="ARBA" id="ARBA00023303"/>
    </source>
</evidence>
<evidence type="ECO:0000256" key="5">
    <source>
        <dbReference type="ARBA" id="ARBA00022692"/>
    </source>
</evidence>
<evidence type="ECO:0000256" key="4">
    <source>
        <dbReference type="ARBA" id="ARBA00022475"/>
    </source>
</evidence>
<evidence type="ECO:0000256" key="2">
    <source>
        <dbReference type="ARBA" id="ARBA00004651"/>
    </source>
</evidence>
<keyword evidence="15" id="KW-1185">Reference proteome</keyword>
<evidence type="ECO:0000256" key="12">
    <source>
        <dbReference type="RuleBase" id="RU010713"/>
    </source>
</evidence>
<evidence type="ECO:0000256" key="6">
    <source>
        <dbReference type="ARBA" id="ARBA00022868"/>
    </source>
</evidence>
<evidence type="ECO:0000256" key="8">
    <source>
        <dbReference type="ARBA" id="ARBA00022989"/>
    </source>
</evidence>
<evidence type="ECO:0000256" key="7">
    <source>
        <dbReference type="ARBA" id="ARBA00022949"/>
    </source>
</evidence>
<keyword evidence="5 12" id="KW-0812">Transmembrane</keyword>
<dbReference type="GO" id="GO:0034220">
    <property type="term" value="P:monoatomic ion transmembrane transport"/>
    <property type="evidence" value="ECO:0007669"/>
    <property type="project" value="UniProtKB-KW"/>
</dbReference>
<evidence type="ECO:0000313" key="14">
    <source>
        <dbReference type="EMBL" id="CAH1397323.1"/>
    </source>
</evidence>
<dbReference type="AlphaFoldDB" id="A0A9P0H8F8"/>
<keyword evidence="9 12" id="KW-0406">Ion transport</keyword>
<feature type="region of interest" description="Disordered" evidence="13">
    <location>
        <begin position="439"/>
        <end position="496"/>
    </location>
</feature>
<evidence type="ECO:0000313" key="15">
    <source>
        <dbReference type="Proteomes" id="UP001152798"/>
    </source>
</evidence>
<name>A0A9P0H8F8_NEZVI</name>
<evidence type="ECO:0000256" key="3">
    <source>
        <dbReference type="ARBA" id="ARBA00022448"/>
    </source>
</evidence>
<reference evidence="14" key="1">
    <citation type="submission" date="2022-01" db="EMBL/GenBank/DDBJ databases">
        <authorList>
            <person name="King R."/>
        </authorList>
    </citation>
    <scope>NUCLEOTIDE SEQUENCE</scope>
</reference>
<comment type="caution">
    <text evidence="12">Lacks conserved residue(s) required for the propagation of feature annotation.</text>
</comment>
<dbReference type="Pfam" id="PF00876">
    <property type="entry name" value="Innexin"/>
    <property type="match status" value="1"/>
</dbReference>
<keyword evidence="8 12" id="KW-1133">Transmembrane helix</keyword>
<feature type="compositionally biased region" description="Acidic residues" evidence="13">
    <location>
        <begin position="329"/>
        <end position="345"/>
    </location>
</feature>
<comment type="subcellular location">
    <subcellularLocation>
        <location evidence="1">Cell junction</location>
        <location evidence="1">Gap junction</location>
    </subcellularLocation>
    <subcellularLocation>
        <location evidence="2 12">Cell membrane</location>
        <topology evidence="2 12">Multi-pass membrane protein</topology>
    </subcellularLocation>
</comment>
<keyword evidence="11 12" id="KW-0407">Ion channel</keyword>
<comment type="similarity">
    <text evidence="12">Belongs to the pannexin family.</text>
</comment>
<feature type="transmembrane region" description="Helical" evidence="12">
    <location>
        <begin position="96"/>
        <end position="118"/>
    </location>
</feature>
<keyword evidence="4" id="KW-1003">Cell membrane</keyword>
<evidence type="ECO:0000256" key="10">
    <source>
        <dbReference type="ARBA" id="ARBA00023136"/>
    </source>
</evidence>
<organism evidence="14 15">
    <name type="scientific">Nezara viridula</name>
    <name type="common">Southern green stink bug</name>
    <name type="synonym">Cimex viridulus</name>
    <dbReference type="NCBI Taxonomy" id="85310"/>
    <lineage>
        <taxon>Eukaryota</taxon>
        <taxon>Metazoa</taxon>
        <taxon>Ecdysozoa</taxon>
        <taxon>Arthropoda</taxon>
        <taxon>Hexapoda</taxon>
        <taxon>Insecta</taxon>
        <taxon>Pterygota</taxon>
        <taxon>Neoptera</taxon>
        <taxon>Paraneoptera</taxon>
        <taxon>Hemiptera</taxon>
        <taxon>Heteroptera</taxon>
        <taxon>Panheteroptera</taxon>
        <taxon>Pentatomomorpha</taxon>
        <taxon>Pentatomoidea</taxon>
        <taxon>Pentatomidae</taxon>
        <taxon>Pentatominae</taxon>
        <taxon>Nezara</taxon>
    </lineage>
</organism>
<proteinExistence type="inferred from homology"/>
<dbReference type="PANTHER" id="PTHR11893">
    <property type="entry name" value="INNEXIN"/>
    <property type="match status" value="1"/>
</dbReference>
<feature type="region of interest" description="Disordered" evidence="13">
    <location>
        <begin position="323"/>
        <end position="350"/>
    </location>
</feature>
<comment type="function">
    <text evidence="12">Structural component of the gap junctions.</text>
</comment>
<dbReference type="GO" id="GO:0007602">
    <property type="term" value="P:phototransduction"/>
    <property type="evidence" value="ECO:0007669"/>
    <property type="project" value="TreeGrafter"/>
</dbReference>
<evidence type="ECO:0000256" key="13">
    <source>
        <dbReference type="SAM" id="MobiDB-lite"/>
    </source>
</evidence>
<sequence>MLLNEVEDILREFYGSWNIGHTNFVFKLHYLVSFYLLTIFILASSVQLFAKNYVNCVGTKGETENHIDKFAYYFYTFTRVEDKYGVLKNDMVVHSYYFWVPVLFIYHLFVFRWTYYVWQGCGGKLLRKLDEDKNKAKMFAIYIEQRVKHKLNDKWLFQLVFLELQNICVCVHQWITTNYILNGKFYQLGLDLSFENLKKIFPYETKFTFTTYGPSGSIQEKDYMCILGLNALYKYIFSFYWWWLVILTTLTVLNIIMRIALIKYRPLIWFWEKNKETWLLTDKRWFISLRYSDWLFMKYLQEAVSLRKYRYVVRLLADPDLRRLPGEDSSPESSDENGSEEDTEEHEERERYRELLRTIMHPIPMLTNGNNGGDGRSGELRFRARGRHSGQRASERPIMLELLPRPTSIGHYKGKVEPIPEEESIPESRNEDIEVLVYTPHPDQNQTNADGERPEADPLLGAIPDSETGSSKSDESDGVQLNVTEKNIQYKPHKKN</sequence>
<accession>A0A9P0H8F8</accession>
<dbReference type="EMBL" id="OV725079">
    <property type="protein sequence ID" value="CAH1397323.1"/>
    <property type="molecule type" value="Genomic_DNA"/>
</dbReference>
<dbReference type="PROSITE" id="PS51013">
    <property type="entry name" value="PANNEXIN"/>
    <property type="match status" value="1"/>
</dbReference>
<keyword evidence="10 12" id="KW-0472">Membrane</keyword>
<dbReference type="Proteomes" id="UP001152798">
    <property type="component" value="Chromosome 3"/>
</dbReference>
<dbReference type="GO" id="GO:0005243">
    <property type="term" value="F:gap junction channel activity"/>
    <property type="evidence" value="ECO:0007669"/>
    <property type="project" value="TreeGrafter"/>
</dbReference>
<dbReference type="InterPro" id="IPR000990">
    <property type="entry name" value="Innexin"/>
</dbReference>
<protein>
    <recommendedName>
        <fullName evidence="12">Innexin</fullName>
    </recommendedName>
</protein>
<dbReference type="PANTHER" id="PTHR11893:SF38">
    <property type="entry name" value="INNEXIN INX7"/>
    <property type="match status" value="1"/>
</dbReference>
<feature type="transmembrane region" description="Helical" evidence="12">
    <location>
        <begin position="240"/>
        <end position="261"/>
    </location>
</feature>
<dbReference type="OrthoDB" id="6623873at2759"/>
<dbReference type="GO" id="GO:0005921">
    <property type="term" value="C:gap junction"/>
    <property type="evidence" value="ECO:0007669"/>
    <property type="project" value="UniProtKB-SubCell"/>
</dbReference>
<dbReference type="GO" id="GO:0005886">
    <property type="term" value="C:plasma membrane"/>
    <property type="evidence" value="ECO:0007669"/>
    <property type="project" value="UniProtKB-SubCell"/>
</dbReference>
<feature type="transmembrane region" description="Helical" evidence="12">
    <location>
        <begin position="28"/>
        <end position="50"/>
    </location>
</feature>
<keyword evidence="6" id="KW-0303">Gap junction</keyword>
<evidence type="ECO:0000256" key="1">
    <source>
        <dbReference type="ARBA" id="ARBA00004610"/>
    </source>
</evidence>